<reference evidence="3 4" key="1">
    <citation type="journal article" date="2020" name="Harmful Algae">
        <title>Molecular and morphological characterization of a novel dihydroanatoxin-a producing Microcoleus species (cyanobacteria) from the Russian River, California, USA.</title>
        <authorList>
            <person name="Conklin K.Y."/>
            <person name="Stancheva R."/>
            <person name="Otten T.G."/>
            <person name="Fadness R."/>
            <person name="Boyer G.L."/>
            <person name="Read B."/>
            <person name="Zhang X."/>
            <person name="Sheath R.G."/>
        </authorList>
    </citation>
    <scope>NUCLEOTIDE SEQUENCE [LARGE SCALE GENOMIC DNA]</scope>
    <source>
        <strain evidence="3 4">PTRS2</strain>
    </source>
</reference>
<dbReference type="EMBL" id="JBBLXS010000287">
    <property type="protein sequence ID" value="MEK0186984.1"/>
    <property type="molecule type" value="Genomic_DNA"/>
</dbReference>
<dbReference type="SUPFAM" id="SSF52540">
    <property type="entry name" value="P-loop containing nucleoside triphosphate hydrolases"/>
    <property type="match status" value="1"/>
</dbReference>
<dbReference type="RefSeq" id="WP_340541706.1">
    <property type="nucleotide sequence ID" value="NZ_JBBLXS010000287.1"/>
</dbReference>
<keyword evidence="3" id="KW-0067">ATP-binding</keyword>
<accession>A0ABU8YRJ3</accession>
<keyword evidence="4" id="KW-1185">Reference proteome</keyword>
<keyword evidence="3" id="KW-0547">Nucleotide-binding</keyword>
<proteinExistence type="predicted"/>
<sequence>MSPTSSNINVPLTLEGVELLKNRMKDIAREVDKMSDPHLARLAGVKTEVIGQHRKNRNSVTLDDAEKIEQAKDKASKKWTQPVLITVAGVSKDTIERMFKCNRVRVDSIKSVASALRVDERDLVDRIYWPRFATTVDLSEDAEPKLDDDRQARAPFAHPFQTIIDQKTKDFVGRKYVFTEIEKFINSKTNGYFTIIGDPGMGKSTILAKYVQDSGCVAHFNVENDGENRADQFLESICKQLIKQYQLSYSLALPADAKSDGVFLKKLLDEVAIKRNGKPVVIAVDALDEVDQSSQTNKNANILYFPRYLPSGIYFVTTVRRGVDVPLVTDAAQQIFNLMDYQSESHEDVCTYIRNRVNSSDKLRQWINSQKLTEQNFIDEIAARSENNFMYLYYVLYGIEEDIYPDLNLDSLPLGLQQYYQFHWQKMGMNDIPRSNVKINVMYHLAESRQPISCQLISGYIGETPLKVQDVLKAWLQFLHKRTIEGEVCYSIYHPDFWRFLHKHETIEAARVSIQKINKQKSDYLWKGLFGDE</sequence>
<evidence type="ECO:0000256" key="1">
    <source>
        <dbReference type="ARBA" id="ARBA00022737"/>
    </source>
</evidence>
<dbReference type="InterPro" id="IPR027417">
    <property type="entry name" value="P-loop_NTPase"/>
</dbReference>
<dbReference type="PANTHER" id="PTHR10039">
    <property type="entry name" value="AMELOGENIN"/>
    <property type="match status" value="1"/>
</dbReference>
<evidence type="ECO:0000313" key="4">
    <source>
        <dbReference type="Proteomes" id="UP001384579"/>
    </source>
</evidence>
<evidence type="ECO:0000313" key="3">
    <source>
        <dbReference type="EMBL" id="MEK0186984.1"/>
    </source>
</evidence>
<dbReference type="GO" id="GO:0005524">
    <property type="term" value="F:ATP binding"/>
    <property type="evidence" value="ECO:0007669"/>
    <property type="project" value="UniProtKB-KW"/>
</dbReference>
<protein>
    <submittedName>
        <fullName evidence="3">ATP-binding protein</fullName>
    </submittedName>
</protein>
<comment type="caution">
    <text evidence="3">The sequence shown here is derived from an EMBL/GenBank/DDBJ whole genome shotgun (WGS) entry which is preliminary data.</text>
</comment>
<dbReference type="PANTHER" id="PTHR10039:SF16">
    <property type="entry name" value="GPI INOSITOL-DEACYLASE"/>
    <property type="match status" value="1"/>
</dbReference>
<evidence type="ECO:0000259" key="2">
    <source>
        <dbReference type="Pfam" id="PF24883"/>
    </source>
</evidence>
<organism evidence="3 4">
    <name type="scientific">Microcoleus anatoxicus PTRS2</name>
    <dbReference type="NCBI Taxonomy" id="2705321"/>
    <lineage>
        <taxon>Bacteria</taxon>
        <taxon>Bacillati</taxon>
        <taxon>Cyanobacteriota</taxon>
        <taxon>Cyanophyceae</taxon>
        <taxon>Oscillatoriophycideae</taxon>
        <taxon>Oscillatoriales</taxon>
        <taxon>Microcoleaceae</taxon>
        <taxon>Microcoleus</taxon>
        <taxon>Microcoleus anatoxicus</taxon>
    </lineage>
</organism>
<dbReference type="Gene3D" id="3.40.50.300">
    <property type="entry name" value="P-loop containing nucleotide triphosphate hydrolases"/>
    <property type="match status" value="1"/>
</dbReference>
<gene>
    <name evidence="3" type="ORF">WMG39_19320</name>
</gene>
<feature type="domain" description="Nephrocystin 3-like N-terminal" evidence="2">
    <location>
        <begin position="183"/>
        <end position="295"/>
    </location>
</feature>
<dbReference type="Pfam" id="PF24883">
    <property type="entry name" value="NPHP3_N"/>
    <property type="match status" value="1"/>
</dbReference>
<dbReference type="Proteomes" id="UP001384579">
    <property type="component" value="Unassembled WGS sequence"/>
</dbReference>
<name>A0ABU8YRJ3_9CYAN</name>
<keyword evidence="1" id="KW-0677">Repeat</keyword>
<dbReference type="InterPro" id="IPR056884">
    <property type="entry name" value="NPHP3-like_N"/>
</dbReference>